<protein>
    <recommendedName>
        <fullName evidence="1">Bulb-type lectin domain-containing protein</fullName>
    </recommendedName>
</protein>
<evidence type="ECO:0000259" key="1">
    <source>
        <dbReference type="PROSITE" id="PS50927"/>
    </source>
</evidence>
<dbReference type="InParanoid" id="D8S371"/>
<dbReference type="InterPro" id="IPR036426">
    <property type="entry name" value="Bulb-type_lectin_dom_sf"/>
</dbReference>
<dbReference type="PROSITE" id="PS50927">
    <property type="entry name" value="BULB_LECTIN"/>
    <property type="match status" value="1"/>
</dbReference>
<evidence type="ECO:0000313" key="2">
    <source>
        <dbReference type="EMBL" id="EFJ21215.1"/>
    </source>
</evidence>
<dbReference type="InterPro" id="IPR001480">
    <property type="entry name" value="Bulb-type_lectin_dom"/>
</dbReference>
<dbReference type="Gramene" id="EFJ21215">
    <property type="protein sequence ID" value="EFJ21215"/>
    <property type="gene ID" value="SELMODRAFT_107588"/>
</dbReference>
<dbReference type="Gene3D" id="2.90.10.10">
    <property type="entry name" value="Bulb-type lectin domain"/>
    <property type="match status" value="1"/>
</dbReference>
<feature type="domain" description="Bulb-type lectin" evidence="1">
    <location>
        <begin position="1"/>
        <end position="93"/>
    </location>
</feature>
<reference evidence="2 3" key="1">
    <citation type="journal article" date="2011" name="Science">
        <title>The Selaginella genome identifies genetic changes associated with the evolution of vascular plants.</title>
        <authorList>
            <person name="Banks J.A."/>
            <person name="Nishiyama T."/>
            <person name="Hasebe M."/>
            <person name="Bowman J.L."/>
            <person name="Gribskov M."/>
            <person name="dePamphilis C."/>
            <person name="Albert V.A."/>
            <person name="Aono N."/>
            <person name="Aoyama T."/>
            <person name="Ambrose B.A."/>
            <person name="Ashton N.W."/>
            <person name="Axtell M.J."/>
            <person name="Barker E."/>
            <person name="Barker M.S."/>
            <person name="Bennetzen J.L."/>
            <person name="Bonawitz N.D."/>
            <person name="Chapple C."/>
            <person name="Cheng C."/>
            <person name="Correa L.G."/>
            <person name="Dacre M."/>
            <person name="DeBarry J."/>
            <person name="Dreyer I."/>
            <person name="Elias M."/>
            <person name="Engstrom E.M."/>
            <person name="Estelle M."/>
            <person name="Feng L."/>
            <person name="Finet C."/>
            <person name="Floyd S.K."/>
            <person name="Frommer W.B."/>
            <person name="Fujita T."/>
            <person name="Gramzow L."/>
            <person name="Gutensohn M."/>
            <person name="Harholt J."/>
            <person name="Hattori M."/>
            <person name="Heyl A."/>
            <person name="Hirai T."/>
            <person name="Hiwatashi Y."/>
            <person name="Ishikawa M."/>
            <person name="Iwata M."/>
            <person name="Karol K.G."/>
            <person name="Koehler B."/>
            <person name="Kolukisaoglu U."/>
            <person name="Kubo M."/>
            <person name="Kurata T."/>
            <person name="Lalonde S."/>
            <person name="Li K."/>
            <person name="Li Y."/>
            <person name="Litt A."/>
            <person name="Lyons E."/>
            <person name="Manning G."/>
            <person name="Maruyama T."/>
            <person name="Michael T.P."/>
            <person name="Mikami K."/>
            <person name="Miyazaki S."/>
            <person name="Morinaga S."/>
            <person name="Murata T."/>
            <person name="Mueller-Roeber B."/>
            <person name="Nelson D.R."/>
            <person name="Obara M."/>
            <person name="Oguri Y."/>
            <person name="Olmstead R.G."/>
            <person name="Onodera N."/>
            <person name="Petersen B.L."/>
            <person name="Pils B."/>
            <person name="Prigge M."/>
            <person name="Rensing S.A."/>
            <person name="Riano-Pachon D.M."/>
            <person name="Roberts A.W."/>
            <person name="Sato Y."/>
            <person name="Scheller H.V."/>
            <person name="Schulz B."/>
            <person name="Schulz C."/>
            <person name="Shakirov E.V."/>
            <person name="Shibagaki N."/>
            <person name="Shinohara N."/>
            <person name="Shippen D.E."/>
            <person name="Soerensen I."/>
            <person name="Sotooka R."/>
            <person name="Sugimoto N."/>
            <person name="Sugita M."/>
            <person name="Sumikawa N."/>
            <person name="Tanurdzic M."/>
            <person name="Theissen G."/>
            <person name="Ulvskov P."/>
            <person name="Wakazuki S."/>
            <person name="Weng J.K."/>
            <person name="Willats W.W."/>
            <person name="Wipf D."/>
            <person name="Wolf P.G."/>
            <person name="Yang L."/>
            <person name="Zimmer A.D."/>
            <person name="Zhu Q."/>
            <person name="Mitros T."/>
            <person name="Hellsten U."/>
            <person name="Loque D."/>
            <person name="Otillar R."/>
            <person name="Salamov A."/>
            <person name="Schmutz J."/>
            <person name="Shapiro H."/>
            <person name="Lindquist E."/>
            <person name="Lucas S."/>
            <person name="Rokhsar D."/>
            <person name="Grigoriev I.V."/>
        </authorList>
    </citation>
    <scope>NUCLEOTIDE SEQUENCE [LARGE SCALE GENOMIC DNA]</scope>
</reference>
<dbReference type="AlphaFoldDB" id="D8S371"/>
<sequence length="93" mass="10718">MEGNTIISPNGIFKLIMQKDCNLVFYEVHVVLWVADTNGRGEGCYLSLRSSGLYIFSSVKEVWRFALKNRHSKLVLMAEDDGNVYLYDMEKHL</sequence>
<dbReference type="SUPFAM" id="SSF51110">
    <property type="entry name" value="alpha-D-mannose-specific plant lectins"/>
    <property type="match status" value="1"/>
</dbReference>
<accession>D8S371</accession>
<proteinExistence type="predicted"/>
<dbReference type="HOGENOM" id="CLU_164480_0_1_1"/>
<dbReference type="EMBL" id="GL377600">
    <property type="protein sequence ID" value="EFJ21215.1"/>
    <property type="molecule type" value="Genomic_DNA"/>
</dbReference>
<dbReference type="KEGG" id="smo:SELMODRAFT_107588"/>
<dbReference type="SMART" id="SM00108">
    <property type="entry name" value="B_lectin"/>
    <property type="match status" value="1"/>
</dbReference>
<keyword evidence="3" id="KW-1185">Reference proteome</keyword>
<organism evidence="3">
    <name type="scientific">Selaginella moellendorffii</name>
    <name type="common">Spikemoss</name>
    <dbReference type="NCBI Taxonomy" id="88036"/>
    <lineage>
        <taxon>Eukaryota</taxon>
        <taxon>Viridiplantae</taxon>
        <taxon>Streptophyta</taxon>
        <taxon>Embryophyta</taxon>
        <taxon>Tracheophyta</taxon>
        <taxon>Lycopodiopsida</taxon>
        <taxon>Selaginellales</taxon>
        <taxon>Selaginellaceae</taxon>
        <taxon>Selaginella</taxon>
    </lineage>
</organism>
<dbReference type="Proteomes" id="UP000001514">
    <property type="component" value="Unassembled WGS sequence"/>
</dbReference>
<gene>
    <name evidence="2" type="ORF">SELMODRAFT_107588</name>
</gene>
<name>D8S371_SELML</name>
<evidence type="ECO:0000313" key="3">
    <source>
        <dbReference type="Proteomes" id="UP000001514"/>
    </source>
</evidence>